<keyword evidence="3" id="KW-1185">Reference proteome</keyword>
<dbReference type="RefSeq" id="WP_130393342.1">
    <property type="nucleotide sequence ID" value="NZ_SGXM01000009.1"/>
</dbReference>
<evidence type="ECO:0000313" key="3">
    <source>
        <dbReference type="Proteomes" id="UP000291078"/>
    </source>
</evidence>
<dbReference type="InterPro" id="IPR045584">
    <property type="entry name" value="Pilin-like"/>
</dbReference>
<dbReference type="EMBL" id="SGXM01000009">
    <property type="protein sequence ID" value="RZT31257.1"/>
    <property type="molecule type" value="Genomic_DNA"/>
</dbReference>
<protein>
    <submittedName>
        <fullName evidence="2">Type II secretory pathway pseudopilin PulG</fullName>
    </submittedName>
</protein>
<feature type="transmembrane region" description="Helical" evidence="1">
    <location>
        <begin position="20"/>
        <end position="38"/>
    </location>
</feature>
<comment type="caution">
    <text evidence="2">The sequence shown here is derived from an EMBL/GenBank/DDBJ whole genome shotgun (WGS) entry which is preliminary data.</text>
</comment>
<keyword evidence="1" id="KW-0472">Membrane</keyword>
<dbReference type="AlphaFoldDB" id="A0A4Q7RF51"/>
<evidence type="ECO:0000256" key="1">
    <source>
        <dbReference type="SAM" id="Phobius"/>
    </source>
</evidence>
<dbReference type="Proteomes" id="UP000291078">
    <property type="component" value="Unassembled WGS sequence"/>
</dbReference>
<gene>
    <name evidence="2" type="ORF">EV147_4438</name>
</gene>
<name>A0A4Q7RF51_9BURK</name>
<reference evidence="2 3" key="1">
    <citation type="journal article" date="2015" name="Stand. Genomic Sci.">
        <title>Genomic Encyclopedia of Bacterial and Archaeal Type Strains, Phase III: the genomes of soil and plant-associated and newly described type strains.</title>
        <authorList>
            <person name="Whitman W.B."/>
            <person name="Woyke T."/>
            <person name="Klenk H.P."/>
            <person name="Zhou Y."/>
            <person name="Lilburn T.G."/>
            <person name="Beck B.J."/>
            <person name="De Vos P."/>
            <person name="Vandamme P."/>
            <person name="Eisen J.A."/>
            <person name="Garrity G."/>
            <person name="Hugenholtz P."/>
            <person name="Kyrpides N.C."/>
        </authorList>
    </citation>
    <scope>NUCLEOTIDE SEQUENCE [LARGE SCALE GENOMIC DNA]</scope>
    <source>
        <strain evidence="2 3">ASC-9842</strain>
    </source>
</reference>
<evidence type="ECO:0000313" key="2">
    <source>
        <dbReference type="EMBL" id="RZT31257.1"/>
    </source>
</evidence>
<sequence length="169" mass="19545">MARLTRSCSPPRRRRASGFTLVWCLAMVAVMGVYLMKVGDAWQMRAQREREVELRQRGTEIREAIRRYVENGSGRYPETLADLVEDNRTGQVRRWLRKPWDDPMTGADWQYLPAPGDGFMGVHSGSARRPLRQDGFYADEPGFAEAESYADWRFAYWPGQTLRDDLTPP</sequence>
<dbReference type="SUPFAM" id="SSF54523">
    <property type="entry name" value="Pili subunits"/>
    <property type="match status" value="1"/>
</dbReference>
<accession>A0A4Q7RF51</accession>
<organism evidence="2 3">
    <name type="scientific">Cupriavidus agavae</name>
    <dbReference type="NCBI Taxonomy" id="1001822"/>
    <lineage>
        <taxon>Bacteria</taxon>
        <taxon>Pseudomonadati</taxon>
        <taxon>Pseudomonadota</taxon>
        <taxon>Betaproteobacteria</taxon>
        <taxon>Burkholderiales</taxon>
        <taxon>Burkholderiaceae</taxon>
        <taxon>Cupriavidus</taxon>
    </lineage>
</organism>
<proteinExistence type="predicted"/>
<keyword evidence="1" id="KW-0812">Transmembrane</keyword>
<keyword evidence="1" id="KW-1133">Transmembrane helix</keyword>
<dbReference type="OrthoDB" id="5608857at2"/>